<feature type="compositionally biased region" description="Basic and acidic residues" evidence="1">
    <location>
        <begin position="88"/>
        <end position="99"/>
    </location>
</feature>
<feature type="region of interest" description="Disordered" evidence="1">
    <location>
        <begin position="65"/>
        <end position="110"/>
    </location>
</feature>
<dbReference type="EMBL" id="CAUYUJ010014304">
    <property type="protein sequence ID" value="CAK0839553.1"/>
    <property type="molecule type" value="Genomic_DNA"/>
</dbReference>
<proteinExistence type="predicted"/>
<accession>A0ABN9T3H3</accession>
<dbReference type="Proteomes" id="UP001189429">
    <property type="component" value="Unassembled WGS sequence"/>
</dbReference>
<name>A0ABN9T3H3_9DINO</name>
<keyword evidence="3" id="KW-1185">Reference proteome</keyword>
<gene>
    <name evidence="2" type="ORF">PCOR1329_LOCUS35207</name>
</gene>
<comment type="caution">
    <text evidence="2">The sequence shown here is derived from an EMBL/GenBank/DDBJ whole genome shotgun (WGS) entry which is preliminary data.</text>
</comment>
<organism evidence="2 3">
    <name type="scientific">Prorocentrum cordatum</name>
    <dbReference type="NCBI Taxonomy" id="2364126"/>
    <lineage>
        <taxon>Eukaryota</taxon>
        <taxon>Sar</taxon>
        <taxon>Alveolata</taxon>
        <taxon>Dinophyceae</taxon>
        <taxon>Prorocentrales</taxon>
        <taxon>Prorocentraceae</taxon>
        <taxon>Prorocentrum</taxon>
    </lineage>
</organism>
<evidence type="ECO:0000313" key="3">
    <source>
        <dbReference type="Proteomes" id="UP001189429"/>
    </source>
</evidence>
<evidence type="ECO:0000313" key="2">
    <source>
        <dbReference type="EMBL" id="CAK0839553.1"/>
    </source>
</evidence>
<protein>
    <submittedName>
        <fullName evidence="2">Uncharacterized protein</fullName>
    </submittedName>
</protein>
<sequence>MYKESSVMQFSCSRSSPARSLLMWRQTLVVSASTVRWIVSRRRGVGPVEIQQLRGAARACVDQTQCSCGQSGGPPRLVPRRRRSFSARRVDGQKEKNCQDDGGISPPMTH</sequence>
<evidence type="ECO:0000256" key="1">
    <source>
        <dbReference type="SAM" id="MobiDB-lite"/>
    </source>
</evidence>
<reference evidence="2" key="1">
    <citation type="submission" date="2023-10" db="EMBL/GenBank/DDBJ databases">
        <authorList>
            <person name="Chen Y."/>
            <person name="Shah S."/>
            <person name="Dougan E. K."/>
            <person name="Thang M."/>
            <person name="Chan C."/>
        </authorList>
    </citation>
    <scope>NUCLEOTIDE SEQUENCE [LARGE SCALE GENOMIC DNA]</scope>
</reference>